<accession>A0A1X2GBN7</accession>
<dbReference type="Gene3D" id="3.30.56.30">
    <property type="entry name" value="Signal recognition particle, SRP19-like subunit"/>
    <property type="match status" value="1"/>
</dbReference>
<evidence type="ECO:0000313" key="8">
    <source>
        <dbReference type="Proteomes" id="UP000242146"/>
    </source>
</evidence>
<comment type="caution">
    <text evidence="7">The sequence shown here is derived from an EMBL/GenBank/DDBJ whole genome shotgun (WGS) entry which is preliminary data.</text>
</comment>
<protein>
    <submittedName>
        <fullName evidence="7">Signal recognition particle, SRP19 subunit</fullName>
    </submittedName>
</protein>
<name>A0A1X2GBN7_9FUNG</name>
<feature type="compositionally biased region" description="Basic residues" evidence="5">
    <location>
        <begin position="231"/>
        <end position="242"/>
    </location>
</feature>
<evidence type="ECO:0000313" key="7">
    <source>
        <dbReference type="EMBL" id="ORX50096.1"/>
    </source>
</evidence>
<evidence type="ECO:0000256" key="5">
    <source>
        <dbReference type="SAM" id="MobiDB-lite"/>
    </source>
</evidence>
<keyword evidence="2" id="KW-0963">Cytoplasm</keyword>
<evidence type="ECO:0000256" key="3">
    <source>
        <dbReference type="ARBA" id="ARBA00023135"/>
    </source>
</evidence>
<dbReference type="GO" id="GO:0008312">
    <property type="term" value="F:7S RNA binding"/>
    <property type="evidence" value="ECO:0007669"/>
    <property type="project" value="InterPro"/>
</dbReference>
<dbReference type="InterPro" id="IPR036521">
    <property type="entry name" value="SRP19-like_sf"/>
</dbReference>
<evidence type="ECO:0000256" key="2">
    <source>
        <dbReference type="ARBA" id="ARBA00022490"/>
    </source>
</evidence>
<dbReference type="EMBL" id="MCGT01000024">
    <property type="protein sequence ID" value="ORX50096.1"/>
    <property type="molecule type" value="Genomic_DNA"/>
</dbReference>
<comment type="subcellular location">
    <subcellularLocation>
        <location evidence="1">Cytoplasm</location>
    </subcellularLocation>
</comment>
<dbReference type="Proteomes" id="UP000242146">
    <property type="component" value="Unassembled WGS sequence"/>
</dbReference>
<dbReference type="EMBL" id="MCGT01000069">
    <property type="protein sequence ID" value="ORX42370.1"/>
    <property type="molecule type" value="Genomic_DNA"/>
</dbReference>
<dbReference type="OrthoDB" id="2190947at2759"/>
<proteinExistence type="predicted"/>
<keyword evidence="8" id="KW-1185">Reference proteome</keyword>
<dbReference type="GO" id="GO:0005786">
    <property type="term" value="C:signal recognition particle, endoplasmic reticulum targeting"/>
    <property type="evidence" value="ECO:0007669"/>
    <property type="project" value="UniProtKB-KW"/>
</dbReference>
<dbReference type="GO" id="GO:0006617">
    <property type="term" value="P:SRP-dependent cotranslational protein targeting to membrane, signal sequence recognition"/>
    <property type="evidence" value="ECO:0007669"/>
    <property type="project" value="TreeGrafter"/>
</dbReference>
<feature type="region of interest" description="Disordered" evidence="5">
    <location>
        <begin position="221"/>
        <end position="242"/>
    </location>
</feature>
<dbReference type="InterPro" id="IPR002778">
    <property type="entry name" value="Signal_recog_particle_SRP19"/>
</dbReference>
<dbReference type="AlphaFoldDB" id="A0A1X2GBN7"/>
<dbReference type="STRING" id="101127.A0A1X2GBN7"/>
<keyword evidence="4" id="KW-0687">Ribonucleoprotein</keyword>
<feature type="region of interest" description="Disordered" evidence="5">
    <location>
        <begin position="15"/>
        <end position="44"/>
    </location>
</feature>
<organism evidence="7 8">
    <name type="scientific">Hesseltinella vesiculosa</name>
    <dbReference type="NCBI Taxonomy" id="101127"/>
    <lineage>
        <taxon>Eukaryota</taxon>
        <taxon>Fungi</taxon>
        <taxon>Fungi incertae sedis</taxon>
        <taxon>Mucoromycota</taxon>
        <taxon>Mucoromycotina</taxon>
        <taxon>Mucoromycetes</taxon>
        <taxon>Mucorales</taxon>
        <taxon>Cunninghamellaceae</taxon>
        <taxon>Hesseltinella</taxon>
    </lineage>
</organism>
<sequence length="242" mass="27134">MSMLNKLKETAVNPVFMDEDDDVDNMDFELPSDLPTSSSSHEQSINDLQRRMQQMTTEPTHVAVASGPQGVRRLNPSEYKNWVMVYPCYIDAAKTNSQGRKIGKAMAVNNPHAYHMAVAVQQLGLNVVYESKRHPRDWANPGRVRVELMGPNKFFRNQEITSRKQLYNAIAARLPQVQKTNDIPKGIISPITPLAEVEALADEQRRAQGLPTLADMKAQAEAQQATAPRAVPKKQKVKYVRG</sequence>
<reference evidence="7 8" key="1">
    <citation type="submission" date="2016-07" db="EMBL/GenBank/DDBJ databases">
        <title>Pervasive Adenine N6-methylation of Active Genes in Fungi.</title>
        <authorList>
            <consortium name="DOE Joint Genome Institute"/>
            <person name="Mondo S.J."/>
            <person name="Dannebaum R.O."/>
            <person name="Kuo R.C."/>
            <person name="Labutti K."/>
            <person name="Haridas S."/>
            <person name="Kuo A."/>
            <person name="Salamov A."/>
            <person name="Ahrendt S.R."/>
            <person name="Lipzen A."/>
            <person name="Sullivan W."/>
            <person name="Andreopoulos W.B."/>
            <person name="Clum A."/>
            <person name="Lindquist E."/>
            <person name="Daum C."/>
            <person name="Ramamoorthy G.K."/>
            <person name="Gryganskyi A."/>
            <person name="Culley D."/>
            <person name="Magnuson J.K."/>
            <person name="James T.Y."/>
            <person name="O'Malley M.A."/>
            <person name="Stajich J.E."/>
            <person name="Spatafora J.W."/>
            <person name="Visel A."/>
            <person name="Grigoriev I.V."/>
        </authorList>
    </citation>
    <scope>NUCLEOTIDE SEQUENCE [LARGE SCALE GENOMIC DNA]</scope>
    <source>
        <strain evidence="7 8">NRRL 3301</strain>
    </source>
</reference>
<feature type="compositionally biased region" description="Polar residues" evidence="5">
    <location>
        <begin position="34"/>
        <end position="44"/>
    </location>
</feature>
<evidence type="ECO:0000313" key="6">
    <source>
        <dbReference type="EMBL" id="ORX42370.1"/>
    </source>
</evidence>
<dbReference type="PANTHER" id="PTHR17453">
    <property type="entry name" value="SIGNAL RECOGNITION PARTICLE 19 KD PROTEIN"/>
    <property type="match status" value="1"/>
</dbReference>
<feature type="compositionally biased region" description="Acidic residues" evidence="5">
    <location>
        <begin position="17"/>
        <end position="27"/>
    </location>
</feature>
<dbReference type="PANTHER" id="PTHR17453:SF0">
    <property type="entry name" value="SIGNAL RECOGNITION PARTICLE 19 KDA PROTEIN"/>
    <property type="match status" value="1"/>
</dbReference>
<dbReference type="Pfam" id="PF01922">
    <property type="entry name" value="SRP19"/>
    <property type="match status" value="1"/>
</dbReference>
<evidence type="ECO:0000256" key="4">
    <source>
        <dbReference type="ARBA" id="ARBA00023274"/>
    </source>
</evidence>
<gene>
    <name evidence="7" type="ORF">DM01DRAFT_1308347</name>
    <name evidence="6" type="ORF">DM01DRAFT_1330131</name>
</gene>
<keyword evidence="3" id="KW-0733">Signal recognition particle</keyword>
<dbReference type="SUPFAM" id="SSF69695">
    <property type="entry name" value="SRP19"/>
    <property type="match status" value="1"/>
</dbReference>
<evidence type="ECO:0000256" key="1">
    <source>
        <dbReference type="ARBA" id="ARBA00004496"/>
    </source>
</evidence>